<protein>
    <recommendedName>
        <fullName evidence="2">Recombination factor protein RarA</fullName>
    </recommendedName>
</protein>
<proteinExistence type="predicted"/>
<organism evidence="1">
    <name type="scientific">marine sediment metagenome</name>
    <dbReference type="NCBI Taxonomy" id="412755"/>
    <lineage>
        <taxon>unclassified sequences</taxon>
        <taxon>metagenomes</taxon>
        <taxon>ecological metagenomes</taxon>
    </lineage>
</organism>
<accession>X0Y7W5</accession>
<name>X0Y7W5_9ZZZZ</name>
<dbReference type="AlphaFoldDB" id="X0Y7W5"/>
<comment type="caution">
    <text evidence="1">The sequence shown here is derived from an EMBL/GenBank/DDBJ whole genome shotgun (WGS) entry which is preliminary data.</text>
</comment>
<gene>
    <name evidence="1" type="ORF">S01H1_73946</name>
</gene>
<feature type="non-terminal residue" evidence="1">
    <location>
        <position position="55"/>
    </location>
</feature>
<reference evidence="1" key="1">
    <citation type="journal article" date="2014" name="Front. Microbiol.">
        <title>High frequency of phylogenetically diverse reductive dehalogenase-homologous genes in deep subseafloor sedimentary metagenomes.</title>
        <authorList>
            <person name="Kawai M."/>
            <person name="Futagami T."/>
            <person name="Toyoda A."/>
            <person name="Takaki Y."/>
            <person name="Nishi S."/>
            <person name="Hori S."/>
            <person name="Arai W."/>
            <person name="Tsubouchi T."/>
            <person name="Morono Y."/>
            <person name="Uchiyama I."/>
            <person name="Ito T."/>
            <person name="Fujiyama A."/>
            <person name="Inagaki F."/>
            <person name="Takami H."/>
        </authorList>
    </citation>
    <scope>NUCLEOTIDE SEQUENCE</scope>
    <source>
        <strain evidence="1">Expedition CK06-06</strain>
    </source>
</reference>
<evidence type="ECO:0008006" key="2">
    <source>
        <dbReference type="Google" id="ProtNLM"/>
    </source>
</evidence>
<sequence>MLKQEDFFESAGWQAEPPLAERMRPSTADEFVGQQQVMAPEKLIGRLLRHGQLQS</sequence>
<dbReference type="EMBL" id="BARS01049438">
    <property type="protein sequence ID" value="GAG32961.1"/>
    <property type="molecule type" value="Genomic_DNA"/>
</dbReference>
<evidence type="ECO:0000313" key="1">
    <source>
        <dbReference type="EMBL" id="GAG32961.1"/>
    </source>
</evidence>